<organism evidence="1 2">
    <name type="scientific">Candidatus Sedimenticola endophacoides</name>
    <dbReference type="NCBI Taxonomy" id="2548426"/>
    <lineage>
        <taxon>Bacteria</taxon>
        <taxon>Pseudomonadati</taxon>
        <taxon>Pseudomonadota</taxon>
        <taxon>Gammaproteobacteria</taxon>
        <taxon>Chromatiales</taxon>
        <taxon>Sedimenticolaceae</taxon>
        <taxon>Sedimenticola</taxon>
    </lineage>
</organism>
<evidence type="ECO:0000313" key="1">
    <source>
        <dbReference type="EMBL" id="PUE02978.1"/>
    </source>
</evidence>
<evidence type="ECO:0000313" key="2">
    <source>
        <dbReference type="Proteomes" id="UP000250928"/>
    </source>
</evidence>
<sequence length="105" mass="11944">MRLHIIIDEYTMQIEVDDALIAASRERFARLDHNMDQGLKLGHQWIENPDTEQRCQSAADKLLSAIETHNESLALLSAGYILSRYPDISCVRIDTSGEPANTRFE</sequence>
<name>A0A6N4E1R0_9GAMM</name>
<proteinExistence type="predicted"/>
<gene>
    <name evidence="1" type="ORF">C3L24_05130</name>
</gene>
<protein>
    <submittedName>
        <fullName evidence="1">Uncharacterized protein</fullName>
    </submittedName>
</protein>
<dbReference type="Proteomes" id="UP000250928">
    <property type="component" value="Unassembled WGS sequence"/>
</dbReference>
<dbReference type="EMBL" id="PQCO01000169">
    <property type="protein sequence ID" value="PUE02978.1"/>
    <property type="molecule type" value="Genomic_DNA"/>
</dbReference>
<dbReference type="AlphaFoldDB" id="A0A6N4E1R0"/>
<comment type="caution">
    <text evidence="1">The sequence shown here is derived from an EMBL/GenBank/DDBJ whole genome shotgun (WGS) entry which is preliminary data.</text>
</comment>
<reference evidence="1 2" key="1">
    <citation type="submission" date="2018-01" db="EMBL/GenBank/DDBJ databases">
        <title>Novel co-symbiosis in the lucinid bivalve Phacoides pectinatus.</title>
        <authorList>
            <person name="Lim S.J."/>
            <person name="Davis B.G."/>
            <person name="Gill D.E."/>
            <person name="Engel A.S."/>
            <person name="Anderson L.C."/>
            <person name="Campbell B.J."/>
        </authorList>
    </citation>
    <scope>NUCLEOTIDE SEQUENCE [LARGE SCALE GENOMIC DNA]</scope>
    <source>
        <strain evidence="1">N3_P5</strain>
    </source>
</reference>
<accession>A0A6N4E1R0</accession>